<gene>
    <name evidence="2" type="ORF">TCNE_LOCUS4013</name>
</gene>
<feature type="region of interest" description="Disordered" evidence="1">
    <location>
        <begin position="1"/>
        <end position="24"/>
    </location>
</feature>
<evidence type="ECO:0000313" key="3">
    <source>
        <dbReference type="Proteomes" id="UP000050794"/>
    </source>
</evidence>
<dbReference type="EMBL" id="UYWY01005999">
    <property type="protein sequence ID" value="VDM29730.1"/>
    <property type="molecule type" value="Genomic_DNA"/>
</dbReference>
<evidence type="ECO:0000313" key="4">
    <source>
        <dbReference type="WBParaSite" id="TCNE_0000401201-mRNA-1"/>
    </source>
</evidence>
<sequence length="62" mass="7319">MSGEDESWSEHHGTNTSSDTLTKTVRDNWIREAANRNNWKRYQQIFIHSENAIDSIKRQISQ</sequence>
<evidence type="ECO:0000313" key="2">
    <source>
        <dbReference type="EMBL" id="VDM29730.1"/>
    </source>
</evidence>
<dbReference type="AlphaFoldDB" id="A0A183U692"/>
<reference evidence="2 3" key="2">
    <citation type="submission" date="2018-11" db="EMBL/GenBank/DDBJ databases">
        <authorList>
            <consortium name="Pathogen Informatics"/>
        </authorList>
    </citation>
    <scope>NUCLEOTIDE SEQUENCE [LARGE SCALE GENOMIC DNA]</scope>
</reference>
<dbReference type="WBParaSite" id="TCNE_0000401201-mRNA-1">
    <property type="protein sequence ID" value="TCNE_0000401201-mRNA-1"/>
    <property type="gene ID" value="TCNE_0000401201"/>
</dbReference>
<accession>A0A183U692</accession>
<protein>
    <submittedName>
        <fullName evidence="4">Craniofacial development protein 2</fullName>
    </submittedName>
</protein>
<proteinExistence type="predicted"/>
<reference evidence="4" key="1">
    <citation type="submission" date="2016-06" db="UniProtKB">
        <authorList>
            <consortium name="WormBaseParasite"/>
        </authorList>
    </citation>
    <scope>IDENTIFICATION</scope>
</reference>
<name>A0A183U692_TOXCA</name>
<feature type="compositionally biased region" description="Polar residues" evidence="1">
    <location>
        <begin position="14"/>
        <end position="23"/>
    </location>
</feature>
<organism evidence="3 4">
    <name type="scientific">Toxocara canis</name>
    <name type="common">Canine roundworm</name>
    <dbReference type="NCBI Taxonomy" id="6265"/>
    <lineage>
        <taxon>Eukaryota</taxon>
        <taxon>Metazoa</taxon>
        <taxon>Ecdysozoa</taxon>
        <taxon>Nematoda</taxon>
        <taxon>Chromadorea</taxon>
        <taxon>Rhabditida</taxon>
        <taxon>Spirurina</taxon>
        <taxon>Ascaridomorpha</taxon>
        <taxon>Ascaridoidea</taxon>
        <taxon>Toxocaridae</taxon>
        <taxon>Toxocara</taxon>
    </lineage>
</organism>
<keyword evidence="3" id="KW-1185">Reference proteome</keyword>
<evidence type="ECO:0000256" key="1">
    <source>
        <dbReference type="SAM" id="MobiDB-lite"/>
    </source>
</evidence>
<dbReference type="Proteomes" id="UP000050794">
    <property type="component" value="Unassembled WGS sequence"/>
</dbReference>